<dbReference type="EMBL" id="NMUH01015096">
    <property type="protein sequence ID" value="MQM23108.1"/>
    <property type="molecule type" value="Genomic_DNA"/>
</dbReference>
<gene>
    <name evidence="1" type="ORF">Taro_056170</name>
</gene>
<keyword evidence="2" id="KW-1185">Reference proteome</keyword>
<dbReference type="AlphaFoldDB" id="A0A843XST7"/>
<protein>
    <submittedName>
        <fullName evidence="1">Uncharacterized protein</fullName>
    </submittedName>
</protein>
<comment type="caution">
    <text evidence="1">The sequence shown here is derived from an EMBL/GenBank/DDBJ whole genome shotgun (WGS) entry which is preliminary data.</text>
</comment>
<proteinExistence type="predicted"/>
<reference evidence="1" key="1">
    <citation type="submission" date="2017-07" db="EMBL/GenBank/DDBJ databases">
        <title>Taro Niue Genome Assembly and Annotation.</title>
        <authorList>
            <person name="Atibalentja N."/>
            <person name="Keating K."/>
            <person name="Fields C.J."/>
        </authorList>
    </citation>
    <scope>NUCLEOTIDE SEQUENCE</scope>
    <source>
        <strain evidence="1">Niue_2</strain>
        <tissue evidence="1">Leaf</tissue>
    </source>
</reference>
<name>A0A843XST7_COLES</name>
<sequence length="119" mass="13923">MSACAPRVTYGVELADIWVLTRRLKLSRSERVWPNRAGEALLDPGEEFLRLFGAIWRFRGVLVALSTRGRCMERGRRRAVAGLGVLREGREFYLDLIMWIALWFVYCFKNNRHHVQEVN</sequence>
<accession>A0A843XST7</accession>
<organism evidence="1 2">
    <name type="scientific">Colocasia esculenta</name>
    <name type="common">Wild taro</name>
    <name type="synonym">Arum esculentum</name>
    <dbReference type="NCBI Taxonomy" id="4460"/>
    <lineage>
        <taxon>Eukaryota</taxon>
        <taxon>Viridiplantae</taxon>
        <taxon>Streptophyta</taxon>
        <taxon>Embryophyta</taxon>
        <taxon>Tracheophyta</taxon>
        <taxon>Spermatophyta</taxon>
        <taxon>Magnoliopsida</taxon>
        <taxon>Liliopsida</taxon>
        <taxon>Araceae</taxon>
        <taxon>Aroideae</taxon>
        <taxon>Colocasieae</taxon>
        <taxon>Colocasia</taxon>
    </lineage>
</organism>
<evidence type="ECO:0000313" key="1">
    <source>
        <dbReference type="EMBL" id="MQM23108.1"/>
    </source>
</evidence>
<evidence type="ECO:0000313" key="2">
    <source>
        <dbReference type="Proteomes" id="UP000652761"/>
    </source>
</evidence>
<dbReference type="Proteomes" id="UP000652761">
    <property type="component" value="Unassembled WGS sequence"/>
</dbReference>